<sequence>MPRCSYTTLRMASAIRTKGPLRAQTKVQLGYICASVILLKRRPNVLNQFSRPERLRRGHCSRCATALGEAFMLSSPCWPTKRTVPVCSACVTDNEAATITTSRICKACGLTMHGANTWKSHFCSTGCRERVDRARRPKAPLRQCRECGTQFVGKANALFCSIKCRVHDFRKRHVTNGASADAG</sequence>
<evidence type="ECO:0000313" key="1">
    <source>
        <dbReference type="EMBL" id="MBB3143706.1"/>
    </source>
</evidence>
<dbReference type="Proteomes" id="UP000554520">
    <property type="component" value="Unassembled WGS sequence"/>
</dbReference>
<keyword evidence="1" id="KW-0689">Ribosomal protein</keyword>
<dbReference type="EMBL" id="JACHXN010000001">
    <property type="protein sequence ID" value="MBB3143706.1"/>
    <property type="molecule type" value="Genomic_DNA"/>
</dbReference>
<organism evidence="1 2">
    <name type="scientific">Phyllobacterium trifolii</name>
    <dbReference type="NCBI Taxonomy" id="300193"/>
    <lineage>
        <taxon>Bacteria</taxon>
        <taxon>Pseudomonadati</taxon>
        <taxon>Pseudomonadota</taxon>
        <taxon>Alphaproteobacteria</taxon>
        <taxon>Hyphomicrobiales</taxon>
        <taxon>Phyllobacteriaceae</taxon>
        <taxon>Phyllobacterium</taxon>
    </lineage>
</organism>
<dbReference type="GO" id="GO:0005840">
    <property type="term" value="C:ribosome"/>
    <property type="evidence" value="ECO:0007669"/>
    <property type="project" value="UniProtKB-KW"/>
</dbReference>
<accession>A0A839TYQ6</accession>
<comment type="caution">
    <text evidence="1">The sequence shown here is derived from an EMBL/GenBank/DDBJ whole genome shotgun (WGS) entry which is preliminary data.</text>
</comment>
<gene>
    <name evidence="1" type="ORF">FHS21_000089</name>
</gene>
<keyword evidence="2" id="KW-1185">Reference proteome</keyword>
<reference evidence="1 2" key="1">
    <citation type="submission" date="2020-08" db="EMBL/GenBank/DDBJ databases">
        <title>Genomic Encyclopedia of Type Strains, Phase III (KMG-III): the genomes of soil and plant-associated and newly described type strains.</title>
        <authorList>
            <person name="Whitman W."/>
        </authorList>
    </citation>
    <scope>NUCLEOTIDE SEQUENCE [LARGE SCALE GENOMIC DNA]</scope>
    <source>
        <strain evidence="1 2">CECT 7015</strain>
    </source>
</reference>
<name>A0A839TYQ6_9HYPH</name>
<evidence type="ECO:0000313" key="2">
    <source>
        <dbReference type="Proteomes" id="UP000554520"/>
    </source>
</evidence>
<proteinExistence type="predicted"/>
<protein>
    <submittedName>
        <fullName evidence="1">Ribosomal protein L37AE/L43A</fullName>
    </submittedName>
</protein>
<dbReference type="AlphaFoldDB" id="A0A839TYQ6"/>
<keyword evidence="1" id="KW-0687">Ribonucleoprotein</keyword>